<dbReference type="InterPro" id="IPR013107">
    <property type="entry name" value="Acyl-CoA_DH_C"/>
</dbReference>
<evidence type="ECO:0000256" key="2">
    <source>
        <dbReference type="ARBA" id="ARBA00023002"/>
    </source>
</evidence>
<proteinExistence type="predicted"/>
<comment type="caution">
    <text evidence="6">The sequence shown here is derived from an EMBL/GenBank/DDBJ whole genome shotgun (WGS) entry which is preliminary data.</text>
</comment>
<dbReference type="InterPro" id="IPR036250">
    <property type="entry name" value="AcylCo_DH-like_C"/>
</dbReference>
<dbReference type="RefSeq" id="WP_102238584.1">
    <property type="nucleotide sequence ID" value="NZ_PNHK01000002.1"/>
</dbReference>
<dbReference type="InterPro" id="IPR013786">
    <property type="entry name" value="AcylCoA_DH/ox_N"/>
</dbReference>
<dbReference type="Pfam" id="PF02770">
    <property type="entry name" value="Acyl-CoA_dh_M"/>
    <property type="match status" value="1"/>
</dbReference>
<organism evidence="6 7">
    <name type="scientific">Brevibacterium paucivorans</name>
    <dbReference type="NCBI Taxonomy" id="170994"/>
    <lineage>
        <taxon>Bacteria</taxon>
        <taxon>Bacillati</taxon>
        <taxon>Actinomycetota</taxon>
        <taxon>Actinomycetes</taxon>
        <taxon>Micrococcales</taxon>
        <taxon>Brevibacteriaceae</taxon>
        <taxon>Brevibacterium</taxon>
    </lineage>
</organism>
<dbReference type="OrthoDB" id="3404950at2"/>
<evidence type="ECO:0000313" key="7">
    <source>
        <dbReference type="Proteomes" id="UP000235598"/>
    </source>
</evidence>
<dbReference type="Pfam" id="PF08028">
    <property type="entry name" value="Acyl-CoA_dh_2"/>
    <property type="match status" value="1"/>
</dbReference>
<dbReference type="Gene3D" id="1.20.140.10">
    <property type="entry name" value="Butyryl-CoA Dehydrogenase, subunit A, domain 3"/>
    <property type="match status" value="1"/>
</dbReference>
<dbReference type="InterPro" id="IPR009100">
    <property type="entry name" value="AcylCoA_DH/oxidase_NM_dom_sf"/>
</dbReference>
<keyword evidence="1" id="KW-0285">Flavoprotein</keyword>
<dbReference type="SUPFAM" id="SSF47203">
    <property type="entry name" value="Acyl-CoA dehydrogenase C-terminal domain-like"/>
    <property type="match status" value="1"/>
</dbReference>
<dbReference type="PIRSF" id="PIRSF016578">
    <property type="entry name" value="HsaA"/>
    <property type="match status" value="1"/>
</dbReference>
<dbReference type="GO" id="GO:0050660">
    <property type="term" value="F:flavin adenine dinucleotide binding"/>
    <property type="evidence" value="ECO:0007669"/>
    <property type="project" value="InterPro"/>
</dbReference>
<accession>A0A2N6VN35</accession>
<keyword evidence="2" id="KW-0560">Oxidoreductase</keyword>
<dbReference type="Pfam" id="PF02771">
    <property type="entry name" value="Acyl-CoA_dh_N"/>
    <property type="match status" value="1"/>
</dbReference>
<evidence type="ECO:0000259" key="5">
    <source>
        <dbReference type="Pfam" id="PF08028"/>
    </source>
</evidence>
<protein>
    <submittedName>
        <fullName evidence="6">Acyl-CoA dehydrogenase</fullName>
    </submittedName>
</protein>
<dbReference type="SUPFAM" id="SSF56645">
    <property type="entry name" value="Acyl-CoA dehydrogenase NM domain-like"/>
    <property type="match status" value="1"/>
</dbReference>
<dbReference type="Gene3D" id="2.40.110.10">
    <property type="entry name" value="Butyryl-CoA Dehydrogenase, subunit A, domain 2"/>
    <property type="match status" value="1"/>
</dbReference>
<evidence type="ECO:0000259" key="4">
    <source>
        <dbReference type="Pfam" id="PF02771"/>
    </source>
</evidence>
<dbReference type="GO" id="GO:0003995">
    <property type="term" value="F:acyl-CoA dehydrogenase activity"/>
    <property type="evidence" value="ECO:0007669"/>
    <property type="project" value="TreeGrafter"/>
</dbReference>
<dbReference type="AlphaFoldDB" id="A0A2N6VN35"/>
<reference evidence="6 7" key="1">
    <citation type="submission" date="2017-09" db="EMBL/GenBank/DDBJ databases">
        <title>Bacterial strain isolated from the female urinary microbiota.</title>
        <authorList>
            <person name="Thomas-White K."/>
            <person name="Kumar N."/>
            <person name="Forster S."/>
            <person name="Putonti C."/>
            <person name="Lawley T."/>
            <person name="Wolfe A.J."/>
        </authorList>
    </citation>
    <scope>NUCLEOTIDE SEQUENCE [LARGE SCALE GENOMIC DNA]</scope>
    <source>
        <strain evidence="6 7">UMB1301</strain>
    </source>
</reference>
<dbReference type="PANTHER" id="PTHR43884">
    <property type="entry name" value="ACYL-COA DEHYDROGENASE"/>
    <property type="match status" value="1"/>
</dbReference>
<dbReference type="InterPro" id="IPR046373">
    <property type="entry name" value="Acyl-CoA_Oxase/DH_mid-dom_sf"/>
</dbReference>
<sequence>MNEILSPQLLDTLRERAPRYDANNEFCFEDMEDLRKAGYLTMLVPESFGGPGMSVAEVSRIQRTLAQAAPATALAFNMHQIIVGLCARLHRAGDSTTDWVLRDAMDGHIFAFGISEAGNDSVLFDSATEAIPTEGGYKLTGTKIFTSLSPVWTRLVVHARVKDSDQLVFGFIDRDSAGIDIKDDWDTLGMRATQSCTTVLNNVVLPSDRVATHTPVGPNDNPFVFGIFGCFELFLGSVYNGIGERAVALASEIVQKRMSRAKGEPYSKDPDIRWQIASAAILMDGASLQLEKLTEDFDLVGTDRDPNYGMKWFLHFSAAKNRSAEAAKSAVDTALRVCGGSQYYSRSELQRLYRDVLAGIYQPSDNESLHTAYGNALLGPIDE</sequence>
<name>A0A2N6VN35_9MICO</name>
<feature type="domain" description="Acyl-CoA dehydrogenase C-terminal" evidence="5">
    <location>
        <begin position="236"/>
        <end position="358"/>
    </location>
</feature>
<dbReference type="Gene3D" id="1.10.540.10">
    <property type="entry name" value="Acyl-CoA dehydrogenase/oxidase, N-terminal domain"/>
    <property type="match status" value="1"/>
</dbReference>
<dbReference type="InterPro" id="IPR037069">
    <property type="entry name" value="AcylCoA_DH/ox_N_sf"/>
</dbReference>
<dbReference type="PANTHER" id="PTHR43884:SF25">
    <property type="entry name" value="ACYL-COA DEHYDROGENASE YDBM-RELATED"/>
    <property type="match status" value="1"/>
</dbReference>
<feature type="domain" description="Acyl-CoA oxidase/dehydrogenase middle" evidence="3">
    <location>
        <begin position="111"/>
        <end position="203"/>
    </location>
</feature>
<dbReference type="Proteomes" id="UP000235598">
    <property type="component" value="Unassembled WGS sequence"/>
</dbReference>
<evidence type="ECO:0000256" key="1">
    <source>
        <dbReference type="ARBA" id="ARBA00022630"/>
    </source>
</evidence>
<gene>
    <name evidence="6" type="ORF">CJ199_05995</name>
</gene>
<dbReference type="EMBL" id="PNHK01000002">
    <property type="protein sequence ID" value="PMD05562.1"/>
    <property type="molecule type" value="Genomic_DNA"/>
</dbReference>
<dbReference type="InterPro" id="IPR006091">
    <property type="entry name" value="Acyl-CoA_Oxase/DH_mid-dom"/>
</dbReference>
<evidence type="ECO:0000259" key="3">
    <source>
        <dbReference type="Pfam" id="PF02770"/>
    </source>
</evidence>
<feature type="domain" description="Acyl-CoA dehydrogenase/oxidase N-terminal" evidence="4">
    <location>
        <begin position="13"/>
        <end position="84"/>
    </location>
</feature>
<evidence type="ECO:0000313" key="6">
    <source>
        <dbReference type="EMBL" id="PMD05562.1"/>
    </source>
</evidence>